<organism evidence="3 4">
    <name type="scientific">Algoriphagus halophilus</name>
    <dbReference type="NCBI Taxonomy" id="226505"/>
    <lineage>
        <taxon>Bacteria</taxon>
        <taxon>Pseudomonadati</taxon>
        <taxon>Bacteroidota</taxon>
        <taxon>Cytophagia</taxon>
        <taxon>Cytophagales</taxon>
        <taxon>Cyclobacteriaceae</taxon>
        <taxon>Algoriphagus</taxon>
    </lineage>
</organism>
<evidence type="ECO:0000256" key="1">
    <source>
        <dbReference type="SAM" id="SignalP"/>
    </source>
</evidence>
<keyword evidence="1" id="KW-0732">Signal</keyword>
<feature type="domain" description="PKD" evidence="2">
    <location>
        <begin position="622"/>
        <end position="683"/>
    </location>
</feature>
<dbReference type="GO" id="GO:0005975">
    <property type="term" value="P:carbohydrate metabolic process"/>
    <property type="evidence" value="ECO:0007669"/>
    <property type="project" value="UniProtKB-ARBA"/>
</dbReference>
<dbReference type="InterPro" id="IPR035986">
    <property type="entry name" value="PKD_dom_sf"/>
</dbReference>
<dbReference type="SUPFAM" id="SSF49299">
    <property type="entry name" value="PKD domain"/>
    <property type="match status" value="1"/>
</dbReference>
<evidence type="ECO:0000313" key="4">
    <source>
        <dbReference type="Proteomes" id="UP000185221"/>
    </source>
</evidence>
<name>A0A1N6HGI7_9BACT</name>
<dbReference type="Gene3D" id="2.60.120.200">
    <property type="match status" value="1"/>
</dbReference>
<dbReference type="PROSITE" id="PS50093">
    <property type="entry name" value="PKD"/>
    <property type="match status" value="1"/>
</dbReference>
<sequence>MRTKIAFFTLLLLVAKINVFAQSGFPYCETFDSKTTQPTTIFGADAQLVDGALRLTNNQVDQRGYVYIDIPFSSAYGIKTSFEFFSYGGDGADGLAFFLFDANVPGFSIGGFGGSLGYSKRLQEPGLAGAYMGVGFDEFGNFGNTAEGKTGGFPGAGTSYVPNSIVIRGPGNGFSGYEFIKGKRTMESGLDGLAADQFFPISSGGIGTSRVTDLNQPGYRKANITLTPNPSGVGYLITLVMDYTVEQNKHRTITIFQDVPFPYQAPQNLKLGFSASTGGFTNFHEIRNLIVEVANDEDLLNPEGSDISNWESCAATENSFYITEEEVELLNDNASISCLQFFRTLEEIEGISEDICEQAKCNEENRLLVMPEGIFQATDEPGGFLFTPNLEYVGEEVSIYYTVTDNYGKRSQGNSLTIKILDSPPPMELVQAEGEERVEDIFLCGGETVLLKGINDIDYSQIEWRKDGVKIPGAEGLEYTVKESGIYTIVGFNERGCSISSNEIEVTYPEAPSYDIQNPIVGCTPREPIDLTSYLEGFDLSSYDYLLTGSGVSLINEQLKEVAVSGNFDLTVKPKSLECYSNPIQIEIIILKEELLSDFEFEVQGSGITGDMDGGIFPDDVIQFNNLSDDSSVSWNWDFGDGSTSNLENPTHIYGAKGEYDIVLTVENELGCLATSTKRLSITRSYRVMFPSGFTPNETENITFVPKFKGIVSMELLIFNTWGELIFQADAIDTEGWDGKLDGELLDAGIFIYRFNGVAIDGEKVTKAGKFRLIR</sequence>
<dbReference type="SMART" id="SM00089">
    <property type="entry name" value="PKD"/>
    <property type="match status" value="1"/>
</dbReference>
<dbReference type="CDD" id="cd00146">
    <property type="entry name" value="PKD"/>
    <property type="match status" value="1"/>
</dbReference>
<dbReference type="SUPFAM" id="SSF49899">
    <property type="entry name" value="Concanavalin A-like lectins/glucanases"/>
    <property type="match status" value="1"/>
</dbReference>
<gene>
    <name evidence="3" type="ORF">SAMN05444394_3830</name>
</gene>
<keyword evidence="4" id="KW-1185">Reference proteome</keyword>
<protein>
    <submittedName>
        <fullName evidence="3">C-terminal domain of CHU protein family protein</fullName>
    </submittedName>
</protein>
<dbReference type="Gene3D" id="2.60.40.10">
    <property type="entry name" value="Immunoglobulins"/>
    <property type="match status" value="1"/>
</dbReference>
<dbReference type="OrthoDB" id="7794186at2"/>
<dbReference type="Pfam" id="PF18911">
    <property type="entry name" value="PKD_4"/>
    <property type="match status" value="1"/>
</dbReference>
<dbReference type="EMBL" id="FSRC01000003">
    <property type="protein sequence ID" value="SIO18856.1"/>
    <property type="molecule type" value="Genomic_DNA"/>
</dbReference>
<accession>A0A1N6HGI7</accession>
<feature type="signal peptide" evidence="1">
    <location>
        <begin position="1"/>
        <end position="21"/>
    </location>
</feature>
<dbReference type="InterPro" id="IPR000601">
    <property type="entry name" value="PKD_dom"/>
</dbReference>
<evidence type="ECO:0000313" key="3">
    <source>
        <dbReference type="EMBL" id="SIO18856.1"/>
    </source>
</evidence>
<reference evidence="4" key="1">
    <citation type="submission" date="2016-11" db="EMBL/GenBank/DDBJ databases">
        <authorList>
            <person name="Varghese N."/>
            <person name="Submissions S."/>
        </authorList>
    </citation>
    <scope>NUCLEOTIDE SEQUENCE [LARGE SCALE GENOMIC DNA]</scope>
    <source>
        <strain evidence="4">DSM 15292</strain>
    </source>
</reference>
<dbReference type="AlphaFoldDB" id="A0A1N6HGI7"/>
<feature type="chain" id="PRO_5012455644" evidence="1">
    <location>
        <begin position="22"/>
        <end position="775"/>
    </location>
</feature>
<dbReference type="InterPro" id="IPR022409">
    <property type="entry name" value="PKD/Chitinase_dom"/>
</dbReference>
<proteinExistence type="predicted"/>
<dbReference type="GO" id="GO:0004553">
    <property type="term" value="F:hydrolase activity, hydrolyzing O-glycosyl compounds"/>
    <property type="evidence" value="ECO:0007669"/>
    <property type="project" value="UniProtKB-ARBA"/>
</dbReference>
<dbReference type="InterPro" id="IPR013320">
    <property type="entry name" value="ConA-like_dom_sf"/>
</dbReference>
<dbReference type="Pfam" id="PF13585">
    <property type="entry name" value="CHU_C"/>
    <property type="match status" value="1"/>
</dbReference>
<dbReference type="InterPro" id="IPR013783">
    <property type="entry name" value="Ig-like_fold"/>
</dbReference>
<evidence type="ECO:0000259" key="2">
    <source>
        <dbReference type="PROSITE" id="PS50093"/>
    </source>
</evidence>
<dbReference type="RefSeq" id="WP_074226584.1">
    <property type="nucleotide sequence ID" value="NZ_FSRC01000003.1"/>
</dbReference>
<dbReference type="STRING" id="226505.SAMN05444394_3830"/>
<dbReference type="Proteomes" id="UP000185221">
    <property type="component" value="Unassembled WGS sequence"/>
</dbReference>